<evidence type="ECO:0000313" key="2">
    <source>
        <dbReference type="Proteomes" id="UP000217507"/>
    </source>
</evidence>
<accession>A0A1Z4KQX0</accession>
<reference evidence="1 2" key="1">
    <citation type="submission" date="2017-06" db="EMBL/GenBank/DDBJ databases">
        <title>Genome sequencing of cyanobaciteial culture collection at National Institute for Environmental Studies (NIES).</title>
        <authorList>
            <person name="Hirose Y."/>
            <person name="Shimura Y."/>
            <person name="Fujisawa T."/>
            <person name="Nakamura Y."/>
            <person name="Kawachi M."/>
        </authorList>
    </citation>
    <scope>NUCLEOTIDE SEQUENCE [LARGE SCALE GENOMIC DNA]</scope>
    <source>
        <strain evidence="1 2">NIES-23</strain>
    </source>
</reference>
<gene>
    <name evidence="1" type="ORF">NIES23_42040</name>
</gene>
<dbReference type="Proteomes" id="UP000217507">
    <property type="component" value="Chromosome"/>
</dbReference>
<dbReference type="NCBIfam" id="NF035937">
    <property type="entry name" value="EboA_family"/>
    <property type="match status" value="1"/>
</dbReference>
<protein>
    <submittedName>
        <fullName evidence="1">Uncharacterized protein</fullName>
    </submittedName>
</protein>
<dbReference type="InterPro" id="IPR047716">
    <property type="entry name" value="EboA"/>
</dbReference>
<dbReference type="InterPro" id="IPR047715">
    <property type="entry name" value="EboA_dom"/>
</dbReference>
<dbReference type="NCBIfam" id="NF035938">
    <property type="entry name" value="EboA_domain"/>
    <property type="match status" value="1"/>
</dbReference>
<sequence length="252" mass="28601">MSALITIKTTSISSLLRYWISQVVDKKTIIWLDEKKEQIKNSVTGREFFTAFSMVSRYVTKDQLQLTPEDLKAASALHTGWFPGHWSVEQAARTILVLALPQDNTEKYLHTLEQVFISADVSELVALYQALPLLAYPERWQKRAAEGVRSNMTAVFNAVALRNPYAAEYFDTLAWNQMVLKALFVGSPLHLIQGLDVRANSELARMLVDYAQERQSANRPVSSELWQLVECVKSLCSNSKFKIQNSKKVNSQ</sequence>
<organism evidence="1 2">
    <name type="scientific">Trichormus variabilis NIES-23</name>
    <dbReference type="NCBI Taxonomy" id="1973479"/>
    <lineage>
        <taxon>Bacteria</taxon>
        <taxon>Bacillati</taxon>
        <taxon>Cyanobacteriota</taxon>
        <taxon>Cyanophyceae</taxon>
        <taxon>Nostocales</taxon>
        <taxon>Nostocaceae</taxon>
        <taxon>Trichormus</taxon>
    </lineage>
</organism>
<dbReference type="AlphaFoldDB" id="A0A1Z4KQX0"/>
<proteinExistence type="predicted"/>
<evidence type="ECO:0000313" key="1">
    <source>
        <dbReference type="EMBL" id="BAY71386.1"/>
    </source>
</evidence>
<name>A0A1Z4KQX0_ANAVA</name>
<dbReference type="EMBL" id="AP018216">
    <property type="protein sequence ID" value="BAY71386.1"/>
    <property type="molecule type" value="Genomic_DNA"/>
</dbReference>